<gene>
    <name evidence="2" type="ORF">DME_LOCUS1294</name>
</gene>
<dbReference type="Proteomes" id="UP000038040">
    <property type="component" value="Unplaced"/>
</dbReference>
<dbReference type="CDD" id="cd00866">
    <property type="entry name" value="PEBP_euk"/>
    <property type="match status" value="1"/>
</dbReference>
<protein>
    <submittedName>
        <fullName evidence="5">Phosphatidylethanolamine-binding protein</fullName>
    </submittedName>
</protein>
<evidence type="ECO:0000313" key="4">
    <source>
        <dbReference type="Proteomes" id="UP000274756"/>
    </source>
</evidence>
<evidence type="ECO:0000313" key="3">
    <source>
        <dbReference type="Proteomes" id="UP000038040"/>
    </source>
</evidence>
<evidence type="ECO:0000313" key="5">
    <source>
        <dbReference type="WBParaSite" id="DME_0000656501-mRNA-1"/>
    </source>
</evidence>
<reference evidence="5" key="1">
    <citation type="submission" date="2017-02" db="UniProtKB">
        <authorList>
            <consortium name="WormBaseParasite"/>
        </authorList>
    </citation>
    <scope>IDENTIFICATION</scope>
</reference>
<dbReference type="STRING" id="318479.A0A0N4UGE7"/>
<dbReference type="PROSITE" id="PS01220">
    <property type="entry name" value="PBP"/>
    <property type="match status" value="1"/>
</dbReference>
<dbReference type="InterPro" id="IPR036610">
    <property type="entry name" value="PEBP-like_sf"/>
</dbReference>
<dbReference type="WBParaSite" id="DME_0000656501-mRNA-1">
    <property type="protein sequence ID" value="DME_0000656501-mRNA-1"/>
    <property type="gene ID" value="DME_0000656501"/>
</dbReference>
<dbReference type="PANTHER" id="PTHR11362:SF82">
    <property type="entry name" value="PHOSPHATIDYLETHANOLAMINE-BINDING PROTEIN 4"/>
    <property type="match status" value="1"/>
</dbReference>
<organism evidence="3 5">
    <name type="scientific">Dracunculus medinensis</name>
    <name type="common">Guinea worm</name>
    <dbReference type="NCBI Taxonomy" id="318479"/>
    <lineage>
        <taxon>Eukaryota</taxon>
        <taxon>Metazoa</taxon>
        <taxon>Ecdysozoa</taxon>
        <taxon>Nematoda</taxon>
        <taxon>Chromadorea</taxon>
        <taxon>Rhabditida</taxon>
        <taxon>Spirurina</taxon>
        <taxon>Dracunculoidea</taxon>
        <taxon>Dracunculidae</taxon>
        <taxon>Dracunculus</taxon>
    </lineage>
</organism>
<reference evidence="2 4" key="2">
    <citation type="submission" date="2018-11" db="EMBL/GenBank/DDBJ databases">
        <authorList>
            <consortium name="Pathogen Informatics"/>
        </authorList>
    </citation>
    <scope>NUCLEOTIDE SEQUENCE [LARGE SCALE GENOMIC DNA]</scope>
</reference>
<dbReference type="SUPFAM" id="SSF49777">
    <property type="entry name" value="PEBP-like"/>
    <property type="match status" value="1"/>
</dbReference>
<dbReference type="Gene3D" id="3.90.280.10">
    <property type="entry name" value="PEBP-like"/>
    <property type="match status" value="1"/>
</dbReference>
<dbReference type="Pfam" id="PF01161">
    <property type="entry name" value="PBP"/>
    <property type="match status" value="1"/>
</dbReference>
<dbReference type="PANTHER" id="PTHR11362">
    <property type="entry name" value="PHOSPHATIDYLETHANOLAMINE-BINDING PROTEIN"/>
    <property type="match status" value="1"/>
</dbReference>
<proteinExistence type="inferred from homology"/>
<accession>A0A0N4UGE7</accession>
<comment type="similarity">
    <text evidence="1">Belongs to the phosphatidylethanolamine-binding protein family.</text>
</comment>
<dbReference type="AlphaFoldDB" id="A0A0N4UGE7"/>
<dbReference type="FunFam" id="3.90.280.10:FF:000006">
    <property type="entry name" value="protein D3"/>
    <property type="match status" value="1"/>
</dbReference>
<dbReference type="InterPro" id="IPR001858">
    <property type="entry name" value="Phosphatidylethanolamine-bd_CS"/>
</dbReference>
<dbReference type="Proteomes" id="UP000274756">
    <property type="component" value="Unassembled WGS sequence"/>
</dbReference>
<keyword evidence="4" id="KW-1185">Reference proteome</keyword>
<dbReference type="InterPro" id="IPR035810">
    <property type="entry name" value="PEBP_euk"/>
</dbReference>
<dbReference type="OrthoDB" id="2506647at2759"/>
<name>A0A0N4UGE7_DRAME</name>
<sequence length="198" mass="21790">MGKYLRICSTSSMSVADAFKNHHVVPDVVSVAPTQLLQVSFDSGVSASLGNELTPTQVKNPPNNISWEAENNSLYTLVMTDPDAPSRATPTFREWHHWLIVNIPGKDVSKGDVLSEYIGSGPPKSTGLHRYVYLVYKQPGKITDTDHGHLTNRSGANRGGFKIADFAKKHHLGNPIAGNFYQAQWDNYVPLLYQQLGG</sequence>
<evidence type="ECO:0000313" key="2">
    <source>
        <dbReference type="EMBL" id="VDN51321.1"/>
    </source>
</evidence>
<dbReference type="EMBL" id="UYYG01000018">
    <property type="protein sequence ID" value="VDN51321.1"/>
    <property type="molecule type" value="Genomic_DNA"/>
</dbReference>
<dbReference type="InterPro" id="IPR008914">
    <property type="entry name" value="PEBP"/>
</dbReference>
<evidence type="ECO:0000256" key="1">
    <source>
        <dbReference type="ARBA" id="ARBA00007091"/>
    </source>
</evidence>